<feature type="compositionally biased region" description="Basic and acidic residues" evidence="1">
    <location>
        <begin position="78"/>
        <end position="90"/>
    </location>
</feature>
<accession>A0AAU8KMQ8</accession>
<proteinExistence type="predicted"/>
<dbReference type="RefSeq" id="WP_354598111.1">
    <property type="nucleotide sequence ID" value="NZ_CP136798.1"/>
</dbReference>
<name>A0AAU8KMQ8_9ACTN</name>
<evidence type="ECO:0000313" key="2">
    <source>
        <dbReference type="EMBL" id="XCN17103.1"/>
    </source>
</evidence>
<feature type="compositionally biased region" description="Basic residues" evidence="1">
    <location>
        <begin position="96"/>
        <end position="111"/>
    </location>
</feature>
<organism evidence="2">
    <name type="scientific">Streptomyces sp. JL1001</name>
    <dbReference type="NCBI Taxonomy" id="3078227"/>
    <lineage>
        <taxon>Bacteria</taxon>
        <taxon>Bacillati</taxon>
        <taxon>Actinomycetota</taxon>
        <taxon>Actinomycetes</taxon>
        <taxon>Kitasatosporales</taxon>
        <taxon>Streptomycetaceae</taxon>
        <taxon>Streptomyces</taxon>
    </lineage>
</organism>
<evidence type="ECO:0000256" key="1">
    <source>
        <dbReference type="SAM" id="MobiDB-lite"/>
    </source>
</evidence>
<sequence length="271" mass="29780">MNRPVALSPGGHGPVAVLRCKGCCYRPGQACIHPTRAWLYSVELARPKRTPTLAQEWALDRAPAHPDALPRRRAGPQELRRGLDRGEPHRGPARPVRLRRPGRTPPRRRPRLTAPSRPHTAHPLSRPDLHGSTARFRLTISPTDERTDETVLPCNVNDPALALAAIHDLTPGDKPRVTGHLRLPRTPDEPLWLDVTTLAVLETAPLLTDPAAAVTTAVLERYGPYVCWFDADTDAVDVFTETGTWVGTAPAPDEIGDLLEAFEQRQSTSGE</sequence>
<dbReference type="EMBL" id="CP136798">
    <property type="protein sequence ID" value="XCN17103.1"/>
    <property type="molecule type" value="Genomic_DNA"/>
</dbReference>
<feature type="region of interest" description="Disordered" evidence="1">
    <location>
        <begin position="59"/>
        <end position="134"/>
    </location>
</feature>
<reference evidence="2" key="1">
    <citation type="submission" date="2023-10" db="EMBL/GenBank/DDBJ databases">
        <title>Complete genome sequence of Streptomyces sp. JL1001.</title>
        <authorList>
            <person name="Jiang L."/>
        </authorList>
    </citation>
    <scope>NUCLEOTIDE SEQUENCE</scope>
    <source>
        <strain evidence="2">JL1001</strain>
    </source>
</reference>
<dbReference type="AlphaFoldDB" id="A0AAU8KMQ8"/>
<feature type="compositionally biased region" description="Basic and acidic residues" evidence="1">
    <location>
        <begin position="59"/>
        <end position="70"/>
    </location>
</feature>
<protein>
    <submittedName>
        <fullName evidence="2">Uncharacterized protein</fullName>
    </submittedName>
</protein>
<gene>
    <name evidence="2" type="ORF">R1Y80_27255</name>
</gene>